<dbReference type="Gene3D" id="3.30.70.1430">
    <property type="entry name" value="Multidrug efflux transporter AcrB pore domain"/>
    <property type="match status" value="2"/>
</dbReference>
<dbReference type="FunFam" id="3.30.70.1430:FF:000001">
    <property type="entry name" value="Efflux pump membrane transporter"/>
    <property type="match status" value="1"/>
</dbReference>
<feature type="transmembrane region" description="Helical" evidence="9">
    <location>
        <begin position="374"/>
        <end position="396"/>
    </location>
</feature>
<feature type="transmembrane region" description="Helical" evidence="9">
    <location>
        <begin position="12"/>
        <end position="34"/>
    </location>
</feature>
<dbReference type="Gene3D" id="3.30.2090.10">
    <property type="entry name" value="Multidrug efflux transporter AcrB TolC docking domain, DN and DC subdomains"/>
    <property type="match status" value="2"/>
</dbReference>
<proteinExistence type="predicted"/>
<dbReference type="SUPFAM" id="SSF82693">
    <property type="entry name" value="Multidrug efflux transporter AcrB pore domain, PN1, PN2, PC1 and PC2 subdomains"/>
    <property type="match status" value="4"/>
</dbReference>
<feature type="transmembrane region" description="Helical" evidence="9">
    <location>
        <begin position="348"/>
        <end position="367"/>
    </location>
</feature>
<gene>
    <name evidence="10" type="ORF">V5E97_08650</name>
</gene>
<feature type="transmembrane region" description="Helical" evidence="9">
    <location>
        <begin position="998"/>
        <end position="1018"/>
    </location>
</feature>
<keyword evidence="4" id="KW-0997">Cell inner membrane</keyword>
<name>A0AAU7CN87_9BACT</name>
<sequence>MLARFFIDRPVLAWVISIVIVLLGGIAAALLPIAQYPDITPPTVRVSGSYPGANAQVVADTVAAPIEQQVNGVERMLYMSSQSSNDGSYSLDVTFALGTDINMAQVLVQNRVAIAQPALPETVRAIGVTVKKRSPDMLLVVNLYSENDPATGQPHYDRLYLSNYATINLQDALARMDGVGDIFSFGGQDYSMRIWLDADKLASRNLSAGDVIQVLREQNVQVAAGQIGQPPVPRGQDFQYTLSTLGRLVEADQFANIILKTDSQGEVTYLKDVSRTELGAKSQDQTLTLDGKPSVGLAIFQLPGSNALDVADSVKARMRELEKRFPKGLKYTIAYDTTPFIRESVSEVFVTLRDAVILVAIVVLLFLQDWKSLLLPVIDVGVSLVGTFAVMAMLGFSLNNLTLFGLVLAIGIVVDDAIVVLENIERWLDKGFPVREATIHAMNEITGPIIAITLVLSSVFLPSAFLGGITGQFFRQFALTISASMIISAINAMTMTPARAASIFAGRTSGAHGHHGKEALPWWSFALLGGLLTVWWLTPTLGVSLGLPPAGEHGDESAPGGLATALLGWGISFVLFLPGAVVGGAIGWFLIRPVNWALGRVFRGFNWGFDRVTDAYGAVVGWSLRLSLIVLLIYGGLIVLTGYGFTQVPAGFIPSQDKGRLIVNIQLPDSAALERTADVIEKIGSIALETPGVAHTLGNPGRSFVLNAIGSNLGSAFITLEPFHERRDPARGADAIMARLRDRFKREIPEARVNVFGAPAVDGLGNAGGFKLMVEAIGDVNFASLQSQADNLVTKGNQQPGLVGLYNGFRASTPQLYVDVDRTKVRTMGVALTDVFDTLQVYLGGFYVNDFNRFGRTWQVKLQADASFRVDAEAVKQLKVRNADGDMVPLGAVVDIKDSIGPLTVTRYNMFPAAPISGASLPGVSTGDVLTMMENLSERELPRSMTYEWTELSYLQKQASKIERFRDLQQNPFSAFALGALLVFFVLAGLYESWSLPLAVILVVPMCLLSALAGIAMAGMDVNIFVQVGFVVLTGLACKNAILIVEFARDRQHEGVSRNEAALEAAKVRLRPIIMTSLAFILGVFPLVIAQGAGAEMRRTLGTAVFAGMIGVTLFGIFLTPVFYSVVRWFTDSKFASPSHESGVHIAAMPEIQPAPPGSAQGFPHPNGESE</sequence>
<feature type="transmembrane region" description="Helical" evidence="9">
    <location>
        <begin position="445"/>
        <end position="465"/>
    </location>
</feature>
<keyword evidence="3" id="KW-1003">Cell membrane</keyword>
<protein>
    <submittedName>
        <fullName evidence="10">Efflux RND transporter permease subunit</fullName>
    </submittedName>
</protein>
<dbReference type="RefSeq" id="WP_406698943.1">
    <property type="nucleotide sequence ID" value="NZ_CP155447.1"/>
</dbReference>
<dbReference type="FunFam" id="1.20.1640.10:FF:000001">
    <property type="entry name" value="Efflux pump membrane transporter"/>
    <property type="match status" value="1"/>
</dbReference>
<dbReference type="SUPFAM" id="SSF82866">
    <property type="entry name" value="Multidrug efflux transporter AcrB transmembrane domain"/>
    <property type="match status" value="2"/>
</dbReference>
<feature type="transmembrane region" description="Helical" evidence="9">
    <location>
        <begin position="519"/>
        <end position="538"/>
    </location>
</feature>
<feature type="transmembrane region" description="Helical" evidence="9">
    <location>
        <begin position="1024"/>
        <end position="1047"/>
    </location>
</feature>
<dbReference type="Gene3D" id="3.30.70.1320">
    <property type="entry name" value="Multidrug efflux transporter AcrB pore domain like"/>
    <property type="match status" value="1"/>
</dbReference>
<reference evidence="10" key="1">
    <citation type="submission" date="2024-05" db="EMBL/GenBank/DDBJ databases">
        <title>Planctomycetes of the genus Singulisphaera possess chitinolytic capabilities.</title>
        <authorList>
            <person name="Ivanova A."/>
        </authorList>
    </citation>
    <scope>NUCLEOTIDE SEQUENCE</scope>
    <source>
        <strain evidence="10">Ch08T</strain>
    </source>
</reference>
<evidence type="ECO:0000256" key="5">
    <source>
        <dbReference type="ARBA" id="ARBA00022692"/>
    </source>
</evidence>
<keyword evidence="5 9" id="KW-0812">Transmembrane</keyword>
<dbReference type="Gene3D" id="1.20.1640.10">
    <property type="entry name" value="Multidrug efflux transporter AcrB transmembrane domain"/>
    <property type="match status" value="3"/>
</dbReference>
<dbReference type="GO" id="GO:0042910">
    <property type="term" value="F:xenobiotic transmembrane transporter activity"/>
    <property type="evidence" value="ECO:0007669"/>
    <property type="project" value="TreeGrafter"/>
</dbReference>
<evidence type="ECO:0000256" key="3">
    <source>
        <dbReference type="ARBA" id="ARBA00022475"/>
    </source>
</evidence>
<dbReference type="PANTHER" id="PTHR32063:SF11">
    <property type="entry name" value="CATION OR DRUG EFFLUX SYSTEM PROTEIN"/>
    <property type="match status" value="1"/>
</dbReference>
<evidence type="ECO:0000256" key="7">
    <source>
        <dbReference type="ARBA" id="ARBA00023136"/>
    </source>
</evidence>
<dbReference type="InterPro" id="IPR027463">
    <property type="entry name" value="AcrB_DN_DC_subdom"/>
</dbReference>
<dbReference type="EMBL" id="CP155447">
    <property type="protein sequence ID" value="XBH06091.1"/>
    <property type="molecule type" value="Genomic_DNA"/>
</dbReference>
<feature type="transmembrane region" description="Helical" evidence="9">
    <location>
        <begin position="1101"/>
        <end position="1127"/>
    </location>
</feature>
<feature type="region of interest" description="Disordered" evidence="8">
    <location>
        <begin position="1151"/>
        <end position="1171"/>
    </location>
</feature>
<accession>A0AAU7CN87</accession>
<dbReference type="PANTHER" id="PTHR32063">
    <property type="match status" value="1"/>
</dbReference>
<dbReference type="Pfam" id="PF00873">
    <property type="entry name" value="ACR_tran"/>
    <property type="match status" value="2"/>
</dbReference>
<feature type="transmembrane region" description="Helical" evidence="9">
    <location>
        <begin position="626"/>
        <end position="645"/>
    </location>
</feature>
<feature type="transmembrane region" description="Helical" evidence="9">
    <location>
        <begin position="477"/>
        <end position="498"/>
    </location>
</feature>
<feature type="transmembrane region" description="Helical" evidence="9">
    <location>
        <begin position="566"/>
        <end position="591"/>
    </location>
</feature>
<evidence type="ECO:0000256" key="8">
    <source>
        <dbReference type="SAM" id="MobiDB-lite"/>
    </source>
</evidence>
<dbReference type="GO" id="GO:0005886">
    <property type="term" value="C:plasma membrane"/>
    <property type="evidence" value="ECO:0007669"/>
    <property type="project" value="UniProtKB-SubCell"/>
</dbReference>
<feature type="transmembrane region" description="Helical" evidence="9">
    <location>
        <begin position="973"/>
        <end position="991"/>
    </location>
</feature>
<dbReference type="PRINTS" id="PR00702">
    <property type="entry name" value="ACRIFLAVINRP"/>
</dbReference>
<evidence type="ECO:0000256" key="6">
    <source>
        <dbReference type="ARBA" id="ARBA00022989"/>
    </source>
</evidence>
<feature type="transmembrane region" description="Helical" evidence="9">
    <location>
        <begin position="1068"/>
        <end position="1089"/>
    </location>
</feature>
<evidence type="ECO:0000256" key="4">
    <source>
        <dbReference type="ARBA" id="ARBA00022519"/>
    </source>
</evidence>
<evidence type="ECO:0000256" key="1">
    <source>
        <dbReference type="ARBA" id="ARBA00004429"/>
    </source>
</evidence>
<organism evidence="10">
    <name type="scientific">Singulisphaera sp. Ch08</name>
    <dbReference type="NCBI Taxonomy" id="3120278"/>
    <lineage>
        <taxon>Bacteria</taxon>
        <taxon>Pseudomonadati</taxon>
        <taxon>Planctomycetota</taxon>
        <taxon>Planctomycetia</taxon>
        <taxon>Isosphaerales</taxon>
        <taxon>Isosphaeraceae</taxon>
        <taxon>Singulisphaera</taxon>
    </lineage>
</organism>
<feature type="transmembrane region" description="Helical" evidence="9">
    <location>
        <begin position="402"/>
        <end position="424"/>
    </location>
</feature>
<dbReference type="Gene3D" id="3.30.70.1440">
    <property type="entry name" value="Multidrug efflux transporter AcrB pore domain"/>
    <property type="match status" value="1"/>
</dbReference>
<dbReference type="SUPFAM" id="SSF82714">
    <property type="entry name" value="Multidrug efflux transporter AcrB TolC docking domain, DN and DC subdomains"/>
    <property type="match status" value="2"/>
</dbReference>
<keyword evidence="2" id="KW-0813">Transport</keyword>
<comment type="subcellular location">
    <subcellularLocation>
        <location evidence="1">Cell inner membrane</location>
        <topology evidence="1">Multi-pass membrane protein</topology>
    </subcellularLocation>
</comment>
<keyword evidence="6 9" id="KW-1133">Transmembrane helix</keyword>
<keyword evidence="7 9" id="KW-0472">Membrane</keyword>
<evidence type="ECO:0000256" key="9">
    <source>
        <dbReference type="SAM" id="Phobius"/>
    </source>
</evidence>
<dbReference type="AlphaFoldDB" id="A0AAU7CN87"/>
<dbReference type="InterPro" id="IPR001036">
    <property type="entry name" value="Acrflvin-R"/>
</dbReference>
<evidence type="ECO:0000256" key="2">
    <source>
        <dbReference type="ARBA" id="ARBA00022448"/>
    </source>
</evidence>
<evidence type="ECO:0000313" key="10">
    <source>
        <dbReference type="EMBL" id="XBH06091.1"/>
    </source>
</evidence>